<dbReference type="GO" id="GO:0000209">
    <property type="term" value="P:protein polyubiquitination"/>
    <property type="evidence" value="ECO:0007669"/>
    <property type="project" value="TreeGrafter"/>
</dbReference>
<evidence type="ECO:0000256" key="4">
    <source>
        <dbReference type="ARBA" id="ARBA00023204"/>
    </source>
</evidence>
<dbReference type="InterPro" id="IPR020472">
    <property type="entry name" value="WD40_PAC1"/>
</dbReference>
<keyword evidence="3" id="KW-0227">DNA damage</keyword>
<dbReference type="InterPro" id="IPR015943">
    <property type="entry name" value="WD40/YVTN_repeat-like_dom_sf"/>
</dbReference>
<dbReference type="InterPro" id="IPR042238">
    <property type="entry name" value="Rad28/ERCC8/Ckn1/ATCSA-1"/>
</dbReference>
<reference evidence="6" key="1">
    <citation type="submission" date="2020-12" db="EMBL/GenBank/DDBJ databases">
        <authorList>
            <person name="Iha C."/>
        </authorList>
    </citation>
    <scope>NUCLEOTIDE SEQUENCE</scope>
</reference>
<evidence type="ECO:0000256" key="3">
    <source>
        <dbReference type="ARBA" id="ARBA00022763"/>
    </source>
</evidence>
<evidence type="ECO:0000313" key="7">
    <source>
        <dbReference type="Proteomes" id="UP000708148"/>
    </source>
</evidence>
<feature type="repeat" description="WD" evidence="5">
    <location>
        <begin position="105"/>
        <end position="147"/>
    </location>
</feature>
<dbReference type="SMART" id="SM00320">
    <property type="entry name" value="WD40"/>
    <property type="match status" value="5"/>
</dbReference>
<organism evidence="6 7">
    <name type="scientific">Ostreobium quekettii</name>
    <dbReference type="NCBI Taxonomy" id="121088"/>
    <lineage>
        <taxon>Eukaryota</taxon>
        <taxon>Viridiplantae</taxon>
        <taxon>Chlorophyta</taxon>
        <taxon>core chlorophytes</taxon>
        <taxon>Ulvophyceae</taxon>
        <taxon>TCBD clade</taxon>
        <taxon>Bryopsidales</taxon>
        <taxon>Ostreobineae</taxon>
        <taxon>Ostreobiaceae</taxon>
        <taxon>Ostreobium</taxon>
    </lineage>
</organism>
<dbReference type="PRINTS" id="PR00320">
    <property type="entry name" value="GPROTEINBRPT"/>
</dbReference>
<accession>A0A8S1J5U8</accession>
<dbReference type="Pfam" id="PF00400">
    <property type="entry name" value="WD40"/>
    <property type="match status" value="4"/>
</dbReference>
<keyword evidence="1 5" id="KW-0853">WD repeat</keyword>
<proteinExistence type="predicted"/>
<evidence type="ECO:0000256" key="2">
    <source>
        <dbReference type="ARBA" id="ARBA00022737"/>
    </source>
</evidence>
<dbReference type="InterPro" id="IPR019775">
    <property type="entry name" value="WD40_repeat_CS"/>
</dbReference>
<evidence type="ECO:0000256" key="1">
    <source>
        <dbReference type="ARBA" id="ARBA00022574"/>
    </source>
</evidence>
<feature type="repeat" description="WD" evidence="5">
    <location>
        <begin position="353"/>
        <end position="386"/>
    </location>
</feature>
<dbReference type="GO" id="GO:0031464">
    <property type="term" value="C:Cul4A-RING E3 ubiquitin ligase complex"/>
    <property type="evidence" value="ECO:0007669"/>
    <property type="project" value="TreeGrafter"/>
</dbReference>
<keyword evidence="7" id="KW-1185">Reference proteome</keyword>
<dbReference type="InterPro" id="IPR001680">
    <property type="entry name" value="WD40_rpt"/>
</dbReference>
<dbReference type="OrthoDB" id="361494at2759"/>
<dbReference type="PROSITE" id="PS50082">
    <property type="entry name" value="WD_REPEATS_2"/>
    <property type="match status" value="4"/>
</dbReference>
<dbReference type="EMBL" id="CAJHUC010001931">
    <property type="protein sequence ID" value="CAD7702734.1"/>
    <property type="molecule type" value="Genomic_DNA"/>
</dbReference>
<keyword evidence="2" id="KW-0677">Repeat</keyword>
<keyword evidence="4" id="KW-0234">DNA repair</keyword>
<evidence type="ECO:0000313" key="6">
    <source>
        <dbReference type="EMBL" id="CAD7702734.1"/>
    </source>
</evidence>
<protein>
    <recommendedName>
        <fullName evidence="8">DNA excision repair protein ERCC-8</fullName>
    </recommendedName>
</protein>
<dbReference type="PANTHER" id="PTHR46202">
    <property type="entry name" value="DNA EXCISION REPAIR PROTEIN ERCC-8"/>
    <property type="match status" value="1"/>
</dbReference>
<evidence type="ECO:0008006" key="8">
    <source>
        <dbReference type="Google" id="ProtNLM"/>
    </source>
</evidence>
<gene>
    <name evidence="6" type="ORF">OSTQU699_LOCUS8091</name>
</gene>
<dbReference type="PROSITE" id="PS50294">
    <property type="entry name" value="WD_REPEATS_REGION"/>
    <property type="match status" value="3"/>
</dbReference>
<dbReference type="PROSITE" id="PS00678">
    <property type="entry name" value="WD_REPEATS_1"/>
    <property type="match status" value="1"/>
</dbReference>
<feature type="repeat" description="WD" evidence="5">
    <location>
        <begin position="267"/>
        <end position="299"/>
    </location>
</feature>
<dbReference type="GO" id="GO:0006283">
    <property type="term" value="P:transcription-coupled nucleotide-excision repair"/>
    <property type="evidence" value="ECO:0007669"/>
    <property type="project" value="InterPro"/>
</dbReference>
<dbReference type="GO" id="GO:0000109">
    <property type="term" value="C:nucleotide-excision repair complex"/>
    <property type="evidence" value="ECO:0007669"/>
    <property type="project" value="TreeGrafter"/>
</dbReference>
<dbReference type="Gene3D" id="2.130.10.10">
    <property type="entry name" value="YVTN repeat-like/Quinoprotein amine dehydrogenase"/>
    <property type="match status" value="1"/>
</dbReference>
<dbReference type="SUPFAM" id="SSF50978">
    <property type="entry name" value="WD40 repeat-like"/>
    <property type="match status" value="1"/>
</dbReference>
<dbReference type="AlphaFoldDB" id="A0A8S1J5U8"/>
<dbReference type="GO" id="GO:0043161">
    <property type="term" value="P:proteasome-mediated ubiquitin-dependent protein catabolic process"/>
    <property type="evidence" value="ECO:0007669"/>
    <property type="project" value="TreeGrafter"/>
</dbReference>
<comment type="caution">
    <text evidence="6">The sequence shown here is derived from an EMBL/GenBank/DDBJ whole genome shotgun (WGS) entry which is preliminary data.</text>
</comment>
<sequence>MPSGRRASLVPDVHAREAGWRGARWMSDYKYRKVATLDFSNHKVIETEGQGQGVTWLDVDPVEQRYLLAGHANGAVALYDVQVPSKVDANTRIHCAQSGVDRRTPGGHQYLVSGVTWYPIDTGLFVSGSFDAQVNLWDTNRMELACQFEMGSRVYGVAMSPVASTHCLVAVGTEGPHVKLCDPGCGACTHTLTGHRDSVWALHWSLRNEYQLVTGGVDGELRLWDTRRSGCLSMFDQHYTQRSRQQMPSGMAWLPGSSITNQTATNVTAHDGAITGVVPTPNGLHWLSAATDSRMRIWDAMYFTNELVNYPGSYNRSMKARQLAVSDTDLVFHPSGSVVQVFDVATGDLQKLLRGHMDTINCCTYNTNTQELYSGGNDGSTIVWGLLEADGNIDSAGDGDQWSDED</sequence>
<dbReference type="Proteomes" id="UP000708148">
    <property type="component" value="Unassembled WGS sequence"/>
</dbReference>
<evidence type="ECO:0000256" key="5">
    <source>
        <dbReference type="PROSITE-ProRule" id="PRU00221"/>
    </source>
</evidence>
<dbReference type="PANTHER" id="PTHR46202:SF1">
    <property type="entry name" value="DNA EXCISION REPAIR PROTEIN ERCC-8"/>
    <property type="match status" value="1"/>
</dbReference>
<feature type="repeat" description="WD" evidence="5">
    <location>
        <begin position="192"/>
        <end position="234"/>
    </location>
</feature>
<name>A0A8S1J5U8_9CHLO</name>
<dbReference type="InterPro" id="IPR036322">
    <property type="entry name" value="WD40_repeat_dom_sf"/>
</dbReference>